<dbReference type="Pfam" id="PF04297">
    <property type="entry name" value="UPF0122"/>
    <property type="match status" value="1"/>
</dbReference>
<comment type="caution">
    <text evidence="3">The sequence shown here is derived from an EMBL/GenBank/DDBJ whole genome shotgun (WGS) entry which is preliminary data.</text>
</comment>
<name>A0A953T9C9_9MOLU</name>
<dbReference type="Gene3D" id="1.10.10.10">
    <property type="entry name" value="Winged helix-like DNA-binding domain superfamily/Winged helix DNA-binding domain"/>
    <property type="match status" value="1"/>
</dbReference>
<dbReference type="RefSeq" id="WP_205517581.1">
    <property type="nucleotide sequence ID" value="NZ_CP070479.1"/>
</dbReference>
<dbReference type="AlphaFoldDB" id="A0A953T9C9"/>
<keyword evidence="4" id="KW-1185">Reference proteome</keyword>
<dbReference type="Proteomes" id="UP000772186">
    <property type="component" value="Unassembled WGS sequence"/>
</dbReference>
<sequence>MKKQINDIRNIEYWCHLFEKYEGLLTQTQRQAFKLYFYEDLSYAEVAQITATTRSAAYDSVNKAMKKLEKIANSTTD</sequence>
<dbReference type="SUPFAM" id="SSF88659">
    <property type="entry name" value="Sigma3 and sigma4 domains of RNA polymerase sigma factors"/>
    <property type="match status" value="1"/>
</dbReference>
<protein>
    <recommendedName>
        <fullName evidence="5">Sigma-70, region 4</fullName>
    </recommendedName>
</protein>
<evidence type="ECO:0000313" key="3">
    <source>
        <dbReference type="EMBL" id="MBZ4195134.1"/>
    </source>
</evidence>
<dbReference type="InterPro" id="IPR007394">
    <property type="entry name" value="UPF0122"/>
</dbReference>
<proteinExistence type="inferred from homology"/>
<dbReference type="InterPro" id="IPR013324">
    <property type="entry name" value="RNA_pol_sigma_r3/r4-like"/>
</dbReference>
<dbReference type="EMBL" id="JAIQBY010000001">
    <property type="protein sequence ID" value="MBZ4195134.1"/>
    <property type="molecule type" value="Genomic_DNA"/>
</dbReference>
<evidence type="ECO:0000256" key="2">
    <source>
        <dbReference type="ARBA" id="ARBA00024764"/>
    </source>
</evidence>
<comment type="similarity">
    <text evidence="1">Belongs to the UPF0122 family.</text>
</comment>
<dbReference type="InterPro" id="IPR036388">
    <property type="entry name" value="WH-like_DNA-bd_sf"/>
</dbReference>
<evidence type="ECO:0000313" key="4">
    <source>
        <dbReference type="Proteomes" id="UP000772186"/>
    </source>
</evidence>
<evidence type="ECO:0000256" key="1">
    <source>
        <dbReference type="ARBA" id="ARBA00008720"/>
    </source>
</evidence>
<reference evidence="3 4" key="1">
    <citation type="submission" date="2021-09" db="EMBL/GenBank/DDBJ databases">
        <title>WGS of Mycoplasma sp. Zaradi2 strains.</title>
        <authorList>
            <person name="Spergser J."/>
        </authorList>
    </citation>
    <scope>NUCLEOTIDE SEQUENCE [LARGE SCALE GENOMIC DNA]</scope>
    <source>
        <strain evidence="3 4">1331</strain>
    </source>
</reference>
<accession>A0A953T9C9</accession>
<gene>
    <name evidence="3" type="ORF">LAD73_00120</name>
</gene>
<evidence type="ECO:0008006" key="5">
    <source>
        <dbReference type="Google" id="ProtNLM"/>
    </source>
</evidence>
<organism evidence="3 4">
    <name type="scientific">Mycoplasma tauri</name>
    <dbReference type="NCBI Taxonomy" id="547987"/>
    <lineage>
        <taxon>Bacteria</taxon>
        <taxon>Bacillati</taxon>
        <taxon>Mycoplasmatota</taxon>
        <taxon>Mollicutes</taxon>
        <taxon>Mycoplasmataceae</taxon>
        <taxon>Mycoplasma</taxon>
    </lineage>
</organism>
<comment type="function">
    <text evidence="2">Might take part in the signal recognition particle (SRP) pathway. This is inferred from the conservation of its genetic proximity to ftsY/ffh. May be a regulatory protein.</text>
</comment>